<comment type="caution">
    <text evidence="2">The sequence shown here is derived from an EMBL/GenBank/DDBJ whole genome shotgun (WGS) entry which is preliminary data.</text>
</comment>
<dbReference type="Pfam" id="PF06985">
    <property type="entry name" value="HET"/>
    <property type="match status" value="1"/>
</dbReference>
<reference evidence="2" key="1">
    <citation type="journal article" date="2023" name="Mol. Phylogenet. Evol.">
        <title>Genome-scale phylogeny and comparative genomics of the fungal order Sordariales.</title>
        <authorList>
            <person name="Hensen N."/>
            <person name="Bonometti L."/>
            <person name="Westerberg I."/>
            <person name="Brannstrom I.O."/>
            <person name="Guillou S."/>
            <person name="Cros-Aarteil S."/>
            <person name="Calhoun S."/>
            <person name="Haridas S."/>
            <person name="Kuo A."/>
            <person name="Mondo S."/>
            <person name="Pangilinan J."/>
            <person name="Riley R."/>
            <person name="LaButti K."/>
            <person name="Andreopoulos B."/>
            <person name="Lipzen A."/>
            <person name="Chen C."/>
            <person name="Yan M."/>
            <person name="Daum C."/>
            <person name="Ng V."/>
            <person name="Clum A."/>
            <person name="Steindorff A."/>
            <person name="Ohm R.A."/>
            <person name="Martin F."/>
            <person name="Silar P."/>
            <person name="Natvig D.O."/>
            <person name="Lalanne C."/>
            <person name="Gautier V."/>
            <person name="Ament-Velasquez S.L."/>
            <person name="Kruys A."/>
            <person name="Hutchinson M.I."/>
            <person name="Powell A.J."/>
            <person name="Barry K."/>
            <person name="Miller A.N."/>
            <person name="Grigoriev I.V."/>
            <person name="Debuchy R."/>
            <person name="Gladieux P."/>
            <person name="Hiltunen Thoren M."/>
            <person name="Johannesson H."/>
        </authorList>
    </citation>
    <scope>NUCLEOTIDE SEQUENCE</scope>
    <source>
        <strain evidence="2">CBS 955.72</strain>
    </source>
</reference>
<dbReference type="PANTHER" id="PTHR24148:SF64">
    <property type="entry name" value="HETEROKARYON INCOMPATIBILITY DOMAIN-CONTAINING PROTEIN"/>
    <property type="match status" value="1"/>
</dbReference>
<evidence type="ECO:0000313" key="2">
    <source>
        <dbReference type="EMBL" id="KAK3343676.1"/>
    </source>
</evidence>
<dbReference type="InterPro" id="IPR052895">
    <property type="entry name" value="HetReg/Transcr_Mod"/>
</dbReference>
<organism evidence="2 3">
    <name type="scientific">Lasiosphaeria hispida</name>
    <dbReference type="NCBI Taxonomy" id="260671"/>
    <lineage>
        <taxon>Eukaryota</taxon>
        <taxon>Fungi</taxon>
        <taxon>Dikarya</taxon>
        <taxon>Ascomycota</taxon>
        <taxon>Pezizomycotina</taxon>
        <taxon>Sordariomycetes</taxon>
        <taxon>Sordariomycetidae</taxon>
        <taxon>Sordariales</taxon>
        <taxon>Lasiosphaeriaceae</taxon>
        <taxon>Lasiosphaeria</taxon>
    </lineage>
</organism>
<dbReference type="EMBL" id="JAUIQD010000007">
    <property type="protein sequence ID" value="KAK3343676.1"/>
    <property type="molecule type" value="Genomic_DNA"/>
</dbReference>
<dbReference type="InterPro" id="IPR010730">
    <property type="entry name" value="HET"/>
</dbReference>
<evidence type="ECO:0000259" key="1">
    <source>
        <dbReference type="Pfam" id="PF06985"/>
    </source>
</evidence>
<accession>A0AAJ0H8C5</accession>
<name>A0AAJ0H8C5_9PEZI</name>
<sequence length="678" mass="76659">MNMNRDAPIYLKPLDPAKKEIRLLELLPLPENDGATSCRLSTVSLLNKPKFTALSYHWGSVSDTEEIMLNGVPWHVTKNLAAALSYMTQLQAGGELDRNSRVWVDALCINQASIGEKKQQVFFMHETFEAADCVFSWLGSSPTIALAFELLRVWGLEEGIVRHRGFRFFTPGSLDWVPNYPEMMTPNDHWTSLREFFDLDYWKRIWIFQEIVVSRCGKLIFYAPGARMSASELKRLLELPKWVVQASEDNLYRKKLPPLPGATPAETRDYINSMLVEDRAHETVHRLLEARQWCTFLHSTAVCLKYAYGRETQATDPRDFYYSSLGISGLAMVPRYEPENSPGDVCIDFVRAHLDATRDFPRKVESRALRGMGSRFFDVPLLFLQRAVGPKGIVEFGLPSWAPDYHLPTAARARGLVSEMPRLVGTEKNEDVFESLDDSVKRTPELRGDILSVFGIKITTVSFVGGPAFGGEDGGRDERIASYLVDFVRRHGPFYLADVPAAVAVLIAVEASWLFMSNWSHRQYRHDYHIVTKKLLTLVPAIDTTDQQLQHDIEQAFLDGIPEGVPELRREYVRLEAMSGQECCKAYPDQNVKASGKTDTCGLFETLQGHLGWATLEAQIGDLVCMLDRFDTPVILRRFQDSNEYMFVGQCAVMGLMSGEAKAILEGGDTTPEVFRLR</sequence>
<proteinExistence type="predicted"/>
<dbReference type="PANTHER" id="PTHR24148">
    <property type="entry name" value="ANKYRIN REPEAT DOMAIN-CONTAINING PROTEIN 39 HOMOLOG-RELATED"/>
    <property type="match status" value="1"/>
</dbReference>
<reference evidence="2" key="2">
    <citation type="submission" date="2023-06" db="EMBL/GenBank/DDBJ databases">
        <authorList>
            <consortium name="Lawrence Berkeley National Laboratory"/>
            <person name="Haridas S."/>
            <person name="Hensen N."/>
            <person name="Bonometti L."/>
            <person name="Westerberg I."/>
            <person name="Brannstrom I.O."/>
            <person name="Guillou S."/>
            <person name="Cros-Aarteil S."/>
            <person name="Calhoun S."/>
            <person name="Kuo A."/>
            <person name="Mondo S."/>
            <person name="Pangilinan J."/>
            <person name="Riley R."/>
            <person name="Labutti K."/>
            <person name="Andreopoulos B."/>
            <person name="Lipzen A."/>
            <person name="Chen C."/>
            <person name="Yanf M."/>
            <person name="Daum C."/>
            <person name="Ng V."/>
            <person name="Clum A."/>
            <person name="Steindorff A."/>
            <person name="Ohm R."/>
            <person name="Martin F."/>
            <person name="Silar P."/>
            <person name="Natvig D."/>
            <person name="Lalanne C."/>
            <person name="Gautier V."/>
            <person name="Ament-Velasquez S.L."/>
            <person name="Kruys A."/>
            <person name="Hutchinson M.I."/>
            <person name="Powell A.J."/>
            <person name="Barry K."/>
            <person name="Miller A.N."/>
            <person name="Grigoriev I.V."/>
            <person name="Debuchy R."/>
            <person name="Gladieux P."/>
            <person name="Thoren M.H."/>
            <person name="Johannesson H."/>
        </authorList>
    </citation>
    <scope>NUCLEOTIDE SEQUENCE</scope>
    <source>
        <strain evidence="2">CBS 955.72</strain>
    </source>
</reference>
<dbReference type="AlphaFoldDB" id="A0AAJ0H8C5"/>
<evidence type="ECO:0000313" key="3">
    <source>
        <dbReference type="Proteomes" id="UP001275084"/>
    </source>
</evidence>
<protein>
    <submittedName>
        <fullName evidence="2">Heterokaryon incompatibility protein-domain-containing protein</fullName>
    </submittedName>
</protein>
<feature type="domain" description="Heterokaryon incompatibility" evidence="1">
    <location>
        <begin position="51"/>
        <end position="210"/>
    </location>
</feature>
<dbReference type="Proteomes" id="UP001275084">
    <property type="component" value="Unassembled WGS sequence"/>
</dbReference>
<gene>
    <name evidence="2" type="ORF">B0T25DRAFT_304091</name>
</gene>
<keyword evidence="3" id="KW-1185">Reference proteome</keyword>